<dbReference type="EMBL" id="JARBHB010000014">
    <property type="protein sequence ID" value="KAJ8869105.1"/>
    <property type="molecule type" value="Genomic_DNA"/>
</dbReference>
<proteinExistence type="predicted"/>
<accession>A0ABQ9G9K8</accession>
<feature type="region of interest" description="Disordered" evidence="1">
    <location>
        <begin position="189"/>
        <end position="252"/>
    </location>
</feature>
<feature type="region of interest" description="Disordered" evidence="1">
    <location>
        <begin position="597"/>
        <end position="628"/>
    </location>
</feature>
<feature type="compositionally biased region" description="Basic and acidic residues" evidence="1">
    <location>
        <begin position="597"/>
        <end position="607"/>
    </location>
</feature>
<feature type="compositionally biased region" description="Basic and acidic residues" evidence="1">
    <location>
        <begin position="774"/>
        <end position="784"/>
    </location>
</feature>
<evidence type="ECO:0000256" key="1">
    <source>
        <dbReference type="SAM" id="MobiDB-lite"/>
    </source>
</evidence>
<evidence type="ECO:0000313" key="3">
    <source>
        <dbReference type="Proteomes" id="UP001159363"/>
    </source>
</evidence>
<feature type="compositionally biased region" description="Basic and acidic residues" evidence="1">
    <location>
        <begin position="217"/>
        <end position="227"/>
    </location>
</feature>
<feature type="compositionally biased region" description="Basic residues" evidence="1">
    <location>
        <begin position="800"/>
        <end position="810"/>
    </location>
</feature>
<reference evidence="2 3" key="1">
    <citation type="submission" date="2023-02" db="EMBL/GenBank/DDBJ databases">
        <title>LHISI_Scaffold_Assembly.</title>
        <authorList>
            <person name="Stuart O.P."/>
            <person name="Cleave R."/>
            <person name="Magrath M.J.L."/>
            <person name="Mikheyev A.S."/>
        </authorList>
    </citation>
    <scope>NUCLEOTIDE SEQUENCE [LARGE SCALE GENOMIC DNA]</scope>
    <source>
        <strain evidence="2">Daus_M_001</strain>
        <tissue evidence="2">Leg muscle</tissue>
    </source>
</reference>
<gene>
    <name evidence="2" type="ORF">PR048_030669</name>
</gene>
<dbReference type="Proteomes" id="UP001159363">
    <property type="component" value="Chromosome 13"/>
</dbReference>
<protein>
    <submittedName>
        <fullName evidence="2">Uncharacterized protein</fullName>
    </submittedName>
</protein>
<feature type="region of interest" description="Disordered" evidence="1">
    <location>
        <begin position="295"/>
        <end position="320"/>
    </location>
</feature>
<feature type="region of interest" description="Disordered" evidence="1">
    <location>
        <begin position="399"/>
        <end position="419"/>
    </location>
</feature>
<feature type="region of interest" description="Disordered" evidence="1">
    <location>
        <begin position="746"/>
        <end position="810"/>
    </location>
</feature>
<organism evidence="2 3">
    <name type="scientific">Dryococelus australis</name>
    <dbReference type="NCBI Taxonomy" id="614101"/>
    <lineage>
        <taxon>Eukaryota</taxon>
        <taxon>Metazoa</taxon>
        <taxon>Ecdysozoa</taxon>
        <taxon>Arthropoda</taxon>
        <taxon>Hexapoda</taxon>
        <taxon>Insecta</taxon>
        <taxon>Pterygota</taxon>
        <taxon>Neoptera</taxon>
        <taxon>Polyneoptera</taxon>
        <taxon>Phasmatodea</taxon>
        <taxon>Verophasmatodea</taxon>
        <taxon>Anareolatae</taxon>
        <taxon>Phasmatidae</taxon>
        <taxon>Eurycanthinae</taxon>
        <taxon>Dryococelus</taxon>
    </lineage>
</organism>
<name>A0ABQ9G9K8_9NEOP</name>
<feature type="compositionally biased region" description="Basic residues" evidence="1">
    <location>
        <begin position="233"/>
        <end position="247"/>
    </location>
</feature>
<evidence type="ECO:0000313" key="2">
    <source>
        <dbReference type="EMBL" id="KAJ8869105.1"/>
    </source>
</evidence>
<feature type="compositionally biased region" description="Polar residues" evidence="1">
    <location>
        <begin position="785"/>
        <end position="794"/>
    </location>
</feature>
<comment type="caution">
    <text evidence="2">The sequence shown here is derived from an EMBL/GenBank/DDBJ whole genome shotgun (WGS) entry which is preliminary data.</text>
</comment>
<keyword evidence="3" id="KW-1185">Reference proteome</keyword>
<sequence length="830" mass="92859">MNNVAHNSAGCSHQRSATVSGEKKNRQWEWCNLWYRLFTVKTASNPRTGHSRIFAGRSRVARRRWSAGFLGISRLQPPFKPSTAPFSPHFTLIDSPHLGTTDGACRMKYYQHISACRTVAYQQASYFQAAEWLKTSTLPIFCFADNQPPAHCWGKNLYTSRMKRNYAVYGLYNISEAMNRGLESRWERREVRAEQRQNGRTGKTGDPRENPPTSDIIQHDSHMRKSGSDTARNRTRGACKSNTHKQNRSSTLLYTPTNYTGAKTSYAVVAEWLRRLTRNQIPSGSVAAQCKSGGNGISGTVPTREYPRATPLGIDPGSPRWEASGMTTTLHWPLPALTRFCTRRTKLAYLLPPGTHAQILTQSGMFGRGSDLRGGRQPAVTYEVSILYNARLHHRGSKLDPRSELRSTQKTVQSWTGDRGEVHFEPPKLAVRNLDPRSAVIITRGFPAGSCCICVRGRWSRNMTRLFITMNRDRLPTLSAPRYLSQKPLCCMAYAIQVATRNGLQRPPRQGLEKAAKDKALVPYRPAECTKGTEPEILRKKETCDSRCANTGTALVDFFHGANTRPTGRGIATCMLRGCRARNCNCGYRLFTQCRSEKAGETGDPRENPPTSGIVRHDSHLRESGVNRPGIEPGSHWWEASSLTAQSPCFPPPFRREEPYEKRSRYEETTKAGFTRCKMSANLTRDADLAREFLAQVCVQGASCTKLGDRAGLIFLVQGDASCDPIGPCLLVIEVSTEQCWNARAGETGAPREDPPTSCIVRHDPHMRKSGGRPRRESNPDRLSIDTSTVSQHPQMGHSGMRRRKTGRRATLKGRLRCQVVWRPTDSGGY</sequence>
<feature type="compositionally biased region" description="Basic and acidic residues" evidence="1">
    <location>
        <begin position="189"/>
        <end position="209"/>
    </location>
</feature>
<feature type="compositionally biased region" description="Basic and acidic residues" evidence="1">
    <location>
        <begin position="615"/>
        <end position="625"/>
    </location>
</feature>